<dbReference type="GO" id="GO:0003677">
    <property type="term" value="F:DNA binding"/>
    <property type="evidence" value="ECO:0007669"/>
    <property type="project" value="InterPro"/>
</dbReference>
<dbReference type="NCBIfam" id="TIGR01764">
    <property type="entry name" value="excise"/>
    <property type="match status" value="1"/>
</dbReference>
<sequence length="70" mass="7830">MADRLLTVDEAAERLGTGVRFVRRLVAERRIVFVKVGRHVRIADSALTAYIEAHTVQPARRGRPSYGRAA</sequence>
<name>A0A1U9QT31_STRNV</name>
<protein>
    <submittedName>
        <fullName evidence="2">Excisionase</fullName>
    </submittedName>
</protein>
<dbReference type="SUPFAM" id="SSF46955">
    <property type="entry name" value="Putative DNA-binding domain"/>
    <property type="match status" value="1"/>
</dbReference>
<evidence type="ECO:0000313" key="2">
    <source>
        <dbReference type="EMBL" id="AQU67414.1"/>
    </source>
</evidence>
<feature type="domain" description="Helix-turn-helix" evidence="1">
    <location>
        <begin position="5"/>
        <end position="54"/>
    </location>
</feature>
<dbReference type="KEGG" id="snw:BBN63_15355"/>
<evidence type="ECO:0000313" key="3">
    <source>
        <dbReference type="Proteomes" id="UP000189677"/>
    </source>
</evidence>
<dbReference type="EMBL" id="CP018047">
    <property type="protein sequence ID" value="AQU67414.1"/>
    <property type="molecule type" value="Genomic_DNA"/>
</dbReference>
<organism evidence="2 3">
    <name type="scientific">Streptomyces niveus</name>
    <name type="common">Streptomyces spheroides</name>
    <dbReference type="NCBI Taxonomy" id="193462"/>
    <lineage>
        <taxon>Bacteria</taxon>
        <taxon>Bacillati</taxon>
        <taxon>Actinomycetota</taxon>
        <taxon>Actinomycetes</taxon>
        <taxon>Kitasatosporales</taxon>
        <taxon>Streptomycetaceae</taxon>
        <taxon>Streptomyces</taxon>
    </lineage>
</organism>
<keyword evidence="3" id="KW-1185">Reference proteome</keyword>
<gene>
    <name evidence="2" type="ORF">BBN63_15355</name>
</gene>
<dbReference type="InterPro" id="IPR010093">
    <property type="entry name" value="SinI_DNA-bd"/>
</dbReference>
<accession>A0A1U9QT31</accession>
<dbReference type="Proteomes" id="UP000189677">
    <property type="component" value="Chromosome"/>
</dbReference>
<dbReference type="InterPro" id="IPR041657">
    <property type="entry name" value="HTH_17"/>
</dbReference>
<proteinExistence type="predicted"/>
<dbReference type="RefSeq" id="WP_078075978.1">
    <property type="nucleotide sequence ID" value="NZ_CP018047.1"/>
</dbReference>
<evidence type="ECO:0000259" key="1">
    <source>
        <dbReference type="Pfam" id="PF12728"/>
    </source>
</evidence>
<dbReference type="Pfam" id="PF12728">
    <property type="entry name" value="HTH_17"/>
    <property type="match status" value="1"/>
</dbReference>
<reference evidence="2 3" key="1">
    <citation type="submission" date="2016-11" db="EMBL/GenBank/DDBJ databases">
        <title>Complete genome sequence of Streptomyces niveus SCSIO 3406.</title>
        <authorList>
            <person name="Zhu Q."/>
            <person name="Cheng W."/>
            <person name="Song Y."/>
            <person name="Li Q."/>
            <person name="Ju J."/>
        </authorList>
    </citation>
    <scope>NUCLEOTIDE SEQUENCE [LARGE SCALE GENOMIC DNA]</scope>
    <source>
        <strain evidence="2 3">SCSIO 3406</strain>
    </source>
</reference>
<dbReference type="InterPro" id="IPR009061">
    <property type="entry name" value="DNA-bd_dom_put_sf"/>
</dbReference>
<dbReference type="AlphaFoldDB" id="A0A1U9QT31"/>
<dbReference type="OrthoDB" id="197041at2"/>